<dbReference type="SUPFAM" id="SSF101790">
    <property type="entry name" value="Aminomethyltransferase beta-barrel domain"/>
    <property type="match status" value="1"/>
</dbReference>
<protein>
    <submittedName>
        <fullName evidence="5">Glycine cleavage system protein T</fullName>
    </submittedName>
</protein>
<feature type="binding site" evidence="2">
    <location>
        <position position="203"/>
    </location>
    <ligand>
        <name>substrate</name>
    </ligand>
</feature>
<feature type="domain" description="Aminomethyltransferase C-terminal" evidence="4">
    <location>
        <begin position="289"/>
        <end position="367"/>
    </location>
</feature>
<dbReference type="Gene3D" id="3.30.1360.120">
    <property type="entry name" value="Probable tRNA modification gtpase trme, domain 1"/>
    <property type="match status" value="1"/>
</dbReference>
<evidence type="ECO:0000313" key="6">
    <source>
        <dbReference type="Proteomes" id="UP000471298"/>
    </source>
</evidence>
<dbReference type="PIRSF" id="PIRSF006487">
    <property type="entry name" value="GcvT"/>
    <property type="match status" value="1"/>
</dbReference>
<dbReference type="PANTHER" id="PTHR43757:SF2">
    <property type="entry name" value="AMINOMETHYLTRANSFERASE, MITOCHONDRIAL"/>
    <property type="match status" value="1"/>
</dbReference>
<sequence length="381" mass="42792">MSFYIAMGARERKSPYFKSTVKAGVTHFTVYNHMYMPVSYGDMLAEYNRLIYDVAIWDVAAERQVQIIGPDAKKFIQYLTPRSLNKFSIGQGKYVPICDHLGNLINDPIAMKLDENKYWLSIADQDLLYVARAIAAEKGFDVDVDEPDVSPLAVQGPKAEDLIVDLFGEHVRDINYFWFRETELDGIPLVLMRSGWSKQGGFELFLQDSQYGDVLWDKVVAAGQKYNIGPGAPNYIERIESGLLSFGADNFPDCDPFEVGLGKLVNLEREDDFVGKAALQKRFNTGVRRSLTGLVLDGEPIQPNAHPWGVYAGEKRIGKISAVAYSPRLEMNIAIALIDSNYTDIGTELTVDDDAEFYKAVVHELPFGKRWRSTNPTESTT</sequence>
<dbReference type="InterPro" id="IPR029043">
    <property type="entry name" value="GcvT/YgfZ_C"/>
</dbReference>
<gene>
    <name evidence="5" type="ORF">GCU85_09415</name>
</gene>
<evidence type="ECO:0000256" key="2">
    <source>
        <dbReference type="PIRSR" id="PIRSR006487-1"/>
    </source>
</evidence>
<dbReference type="InterPro" id="IPR013977">
    <property type="entry name" value="GcvT_C"/>
</dbReference>
<evidence type="ECO:0000259" key="4">
    <source>
        <dbReference type="Pfam" id="PF08669"/>
    </source>
</evidence>
<evidence type="ECO:0000313" key="5">
    <source>
        <dbReference type="EMBL" id="MPV86943.1"/>
    </source>
</evidence>
<dbReference type="AlphaFoldDB" id="A0A6N7EYB7"/>
<dbReference type="InParanoid" id="A0A6N7EYB7"/>
<proteinExistence type="predicted"/>
<dbReference type="Proteomes" id="UP000471298">
    <property type="component" value="Unassembled WGS sequence"/>
</dbReference>
<dbReference type="PANTHER" id="PTHR43757">
    <property type="entry name" value="AMINOMETHYLTRANSFERASE"/>
    <property type="match status" value="1"/>
</dbReference>
<evidence type="ECO:0000259" key="3">
    <source>
        <dbReference type="Pfam" id="PF01571"/>
    </source>
</evidence>
<dbReference type="InterPro" id="IPR028896">
    <property type="entry name" value="GcvT/YgfZ/DmdA"/>
</dbReference>
<evidence type="ECO:0000256" key="1">
    <source>
        <dbReference type="ARBA" id="ARBA00022576"/>
    </source>
</evidence>
<dbReference type="SUPFAM" id="SSF103025">
    <property type="entry name" value="Folate-binding domain"/>
    <property type="match status" value="1"/>
</dbReference>
<accession>A0A6N7EYB7</accession>
<feature type="domain" description="GCVT N-terminal" evidence="3">
    <location>
        <begin position="21"/>
        <end position="268"/>
    </location>
</feature>
<dbReference type="InterPro" id="IPR006222">
    <property type="entry name" value="GCVT_N"/>
</dbReference>
<dbReference type="InterPro" id="IPR027266">
    <property type="entry name" value="TrmE/GcvT-like"/>
</dbReference>
<dbReference type="Pfam" id="PF08669">
    <property type="entry name" value="GCV_T_C"/>
    <property type="match status" value="1"/>
</dbReference>
<organism evidence="5 6">
    <name type="scientific">Ostreibacterium oceani</name>
    <dbReference type="NCBI Taxonomy" id="2654998"/>
    <lineage>
        <taxon>Bacteria</taxon>
        <taxon>Pseudomonadati</taxon>
        <taxon>Pseudomonadota</taxon>
        <taxon>Gammaproteobacteria</taxon>
        <taxon>Cardiobacteriales</taxon>
        <taxon>Ostreibacteriaceae</taxon>
        <taxon>Ostreibacterium</taxon>
    </lineage>
</organism>
<name>A0A6N7EYB7_9GAMM</name>
<dbReference type="GO" id="GO:0008483">
    <property type="term" value="F:transaminase activity"/>
    <property type="evidence" value="ECO:0007669"/>
    <property type="project" value="UniProtKB-KW"/>
</dbReference>
<reference evidence="5 6" key="1">
    <citation type="submission" date="2019-10" db="EMBL/GenBank/DDBJ databases">
        <title>Cardiobacteriales fam. a chemoheterotrophic member of the order Cardiobacteriales, and proposal of Cardiobacteriales fam. nov.</title>
        <authorList>
            <person name="Wang C."/>
        </authorList>
    </citation>
    <scope>NUCLEOTIDE SEQUENCE [LARGE SCALE GENOMIC DNA]</scope>
    <source>
        <strain evidence="5 6">ML27</strain>
    </source>
</reference>
<dbReference type="EMBL" id="WHNW01000014">
    <property type="protein sequence ID" value="MPV86943.1"/>
    <property type="molecule type" value="Genomic_DNA"/>
</dbReference>
<comment type="caution">
    <text evidence="5">The sequence shown here is derived from an EMBL/GenBank/DDBJ whole genome shotgun (WGS) entry which is preliminary data.</text>
</comment>
<dbReference type="RefSeq" id="WP_152810932.1">
    <property type="nucleotide sequence ID" value="NZ_WHNW01000014.1"/>
</dbReference>
<keyword evidence="1" id="KW-0032">Aminotransferase</keyword>
<dbReference type="Pfam" id="PF01571">
    <property type="entry name" value="GCV_T"/>
    <property type="match status" value="1"/>
</dbReference>
<keyword evidence="1" id="KW-0808">Transferase</keyword>
<keyword evidence="6" id="KW-1185">Reference proteome</keyword>